<reference evidence="11 12" key="1">
    <citation type="submission" date="2020-02" db="EMBL/GenBank/DDBJ databases">
        <title>Genome sequences of Thiorhodococcus mannitoliphagus and Thiorhodococcus minor, purple sulfur photosynthetic bacteria in the gammaproteobacterial family, Chromatiaceae.</title>
        <authorList>
            <person name="Aviles F.A."/>
            <person name="Meyer T.E."/>
            <person name="Kyndt J.A."/>
        </authorList>
    </citation>
    <scope>NUCLEOTIDE SEQUENCE [LARGE SCALE GENOMIC DNA]</scope>
    <source>
        <strain evidence="11 12">DSM 11518</strain>
    </source>
</reference>
<dbReference type="InterPro" id="IPR017560">
    <property type="entry name" value="Cyt_c_biogenesis_CcmI"/>
</dbReference>
<gene>
    <name evidence="11" type="primary">ccmI</name>
    <name evidence="11" type="ORF">G3446_22315</name>
</gene>
<feature type="transmembrane region" description="Helical" evidence="7">
    <location>
        <begin position="100"/>
        <end position="120"/>
    </location>
</feature>
<evidence type="ECO:0000256" key="5">
    <source>
        <dbReference type="PROSITE-ProRule" id="PRU00339"/>
    </source>
</evidence>
<evidence type="ECO:0000256" key="8">
    <source>
        <dbReference type="SAM" id="SignalP"/>
    </source>
</evidence>
<dbReference type="SUPFAM" id="SSF48452">
    <property type="entry name" value="TPR-like"/>
    <property type="match status" value="1"/>
</dbReference>
<evidence type="ECO:0000259" key="9">
    <source>
        <dbReference type="Pfam" id="PF23892"/>
    </source>
</evidence>
<evidence type="ECO:0000256" key="7">
    <source>
        <dbReference type="SAM" id="Phobius"/>
    </source>
</evidence>
<sequence>MTIFWILVAGLTGLALLFVLAPLLSSTAEADRDDDVDLDKVNLGLFKQQLAELDADLSAGKLDRNQYDSARQDLEREVLNNLDTKNPRQRSGFSLPSTGLTALALVVAVPASTLALYLALGSQDMIPPMGAAGQVAAAQDHNGAADGMPSLDVLVIQLEERLQQTPDDAEGWITLGRTYLAMQDAEKAETALARAYELMPKDLQVLLAYAEALAANNDNRLEGRPSALIAEALELDPEDVMARWLSGMAAFQRGQFTAAAVSWKRVLSKTDPDSEDAAELRRLIDNAEQRAGVPSAARLAAKDGAGEVGHAGDARASNGNEERPAESKPATQADAGAPAIEVDVSLAPALLNRTPPDTTVFVYAKAAAGPPMPLAVRRIRVADLPTTLRLDDSMAMMPTMKLSSFPQVIVGARVSTSGQAMPQPGDLEGETGPIPSSGSTQVAVSIDRVRP</sequence>
<dbReference type="PANTHER" id="PTHR47870">
    <property type="entry name" value="CYTOCHROME C-TYPE BIOGENESIS PROTEIN CCMH"/>
    <property type="match status" value="1"/>
</dbReference>
<feature type="signal peptide" evidence="8">
    <location>
        <begin position="1"/>
        <end position="30"/>
    </location>
</feature>
<evidence type="ECO:0000256" key="2">
    <source>
        <dbReference type="ARBA" id="ARBA00022737"/>
    </source>
</evidence>
<keyword evidence="7" id="KW-0472">Membrane</keyword>
<protein>
    <submittedName>
        <fullName evidence="11">C-type cytochrome biogenesis protein CcmI</fullName>
    </submittedName>
</protein>
<evidence type="ECO:0000313" key="11">
    <source>
        <dbReference type="EMBL" id="NEV64569.1"/>
    </source>
</evidence>
<dbReference type="PANTHER" id="PTHR47870:SF4">
    <property type="entry name" value="CYTOCHROME C-TYPE BIOGENESIS PROTEIN CYCH"/>
    <property type="match status" value="1"/>
</dbReference>
<dbReference type="Proteomes" id="UP000483379">
    <property type="component" value="Unassembled WGS sequence"/>
</dbReference>
<feature type="chain" id="PRO_5027006887" evidence="8">
    <location>
        <begin position="31"/>
        <end position="451"/>
    </location>
</feature>
<comment type="subcellular location">
    <subcellularLocation>
        <location evidence="1">Cell envelope</location>
    </subcellularLocation>
</comment>
<evidence type="ECO:0000313" key="12">
    <source>
        <dbReference type="Proteomes" id="UP000483379"/>
    </source>
</evidence>
<dbReference type="InterPro" id="IPR051263">
    <property type="entry name" value="C-type_cytochrome_biogenesis"/>
</dbReference>
<dbReference type="InterPro" id="IPR056413">
    <property type="entry name" value="TPR_CcmH_CycH"/>
</dbReference>
<evidence type="ECO:0000256" key="4">
    <source>
        <dbReference type="ARBA" id="ARBA00022803"/>
    </source>
</evidence>
<accession>A0A6M0K564</accession>
<dbReference type="InterPro" id="IPR056412">
    <property type="entry name" value="Ig_CycH"/>
</dbReference>
<dbReference type="GO" id="GO:0005886">
    <property type="term" value="C:plasma membrane"/>
    <property type="evidence" value="ECO:0007669"/>
    <property type="project" value="TreeGrafter"/>
</dbReference>
<evidence type="ECO:0000256" key="1">
    <source>
        <dbReference type="ARBA" id="ARBA00004196"/>
    </source>
</evidence>
<keyword evidence="3" id="KW-0201">Cytochrome c-type biogenesis</keyword>
<dbReference type="Pfam" id="PF23892">
    <property type="entry name" value="Ig_CycH"/>
    <property type="match status" value="1"/>
</dbReference>
<feature type="compositionally biased region" description="Basic and acidic residues" evidence="6">
    <location>
        <begin position="300"/>
        <end position="313"/>
    </location>
</feature>
<keyword evidence="7" id="KW-1133">Transmembrane helix</keyword>
<name>A0A6M0K564_9GAMM</name>
<feature type="region of interest" description="Disordered" evidence="6">
    <location>
        <begin position="417"/>
        <end position="451"/>
    </location>
</feature>
<feature type="domain" description="Cytochrome c-type biogenesis protein H TPR" evidence="10">
    <location>
        <begin position="151"/>
        <end position="275"/>
    </location>
</feature>
<keyword evidence="4 5" id="KW-0802">TPR repeat</keyword>
<dbReference type="Gene3D" id="1.25.40.10">
    <property type="entry name" value="Tetratricopeptide repeat domain"/>
    <property type="match status" value="1"/>
</dbReference>
<dbReference type="GO" id="GO:0017004">
    <property type="term" value="P:cytochrome complex assembly"/>
    <property type="evidence" value="ECO:0007669"/>
    <property type="project" value="UniProtKB-KW"/>
</dbReference>
<dbReference type="RefSeq" id="WP_164455429.1">
    <property type="nucleotide sequence ID" value="NZ_JAAIJQ010000098.1"/>
</dbReference>
<dbReference type="AlphaFoldDB" id="A0A6M0K564"/>
<evidence type="ECO:0000256" key="6">
    <source>
        <dbReference type="SAM" id="MobiDB-lite"/>
    </source>
</evidence>
<comment type="caution">
    <text evidence="11">The sequence shown here is derived from an EMBL/GenBank/DDBJ whole genome shotgun (WGS) entry which is preliminary data.</text>
</comment>
<evidence type="ECO:0000259" key="10">
    <source>
        <dbReference type="Pfam" id="PF23914"/>
    </source>
</evidence>
<dbReference type="PROSITE" id="PS50005">
    <property type="entry name" value="TPR"/>
    <property type="match status" value="1"/>
</dbReference>
<dbReference type="NCBIfam" id="TIGR03142">
    <property type="entry name" value="cytochro_ccmI"/>
    <property type="match status" value="1"/>
</dbReference>
<keyword evidence="8" id="KW-0732">Signal</keyword>
<dbReference type="GO" id="GO:0030313">
    <property type="term" value="C:cell envelope"/>
    <property type="evidence" value="ECO:0007669"/>
    <property type="project" value="UniProtKB-SubCell"/>
</dbReference>
<feature type="compositionally biased region" description="Polar residues" evidence="6">
    <location>
        <begin position="434"/>
        <end position="443"/>
    </location>
</feature>
<feature type="repeat" description="TPR" evidence="5">
    <location>
        <begin position="169"/>
        <end position="202"/>
    </location>
</feature>
<dbReference type="EMBL" id="JAAIJQ010000098">
    <property type="protein sequence ID" value="NEV64569.1"/>
    <property type="molecule type" value="Genomic_DNA"/>
</dbReference>
<keyword evidence="7" id="KW-0812">Transmembrane</keyword>
<dbReference type="InterPro" id="IPR019734">
    <property type="entry name" value="TPR_rpt"/>
</dbReference>
<keyword evidence="12" id="KW-1185">Reference proteome</keyword>
<evidence type="ECO:0000256" key="3">
    <source>
        <dbReference type="ARBA" id="ARBA00022748"/>
    </source>
</evidence>
<feature type="region of interest" description="Disordered" evidence="6">
    <location>
        <begin position="294"/>
        <end position="337"/>
    </location>
</feature>
<feature type="domain" description="Cytochrome c-type biogenesis protein H Ig-like" evidence="9">
    <location>
        <begin position="340"/>
        <end position="447"/>
    </location>
</feature>
<proteinExistence type="predicted"/>
<dbReference type="Pfam" id="PF23914">
    <property type="entry name" value="TPR_CcmH_CycH"/>
    <property type="match status" value="1"/>
</dbReference>
<dbReference type="InterPro" id="IPR011990">
    <property type="entry name" value="TPR-like_helical_dom_sf"/>
</dbReference>
<organism evidence="11 12">
    <name type="scientific">Thiorhodococcus minor</name>
    <dbReference type="NCBI Taxonomy" id="57489"/>
    <lineage>
        <taxon>Bacteria</taxon>
        <taxon>Pseudomonadati</taxon>
        <taxon>Pseudomonadota</taxon>
        <taxon>Gammaproteobacteria</taxon>
        <taxon>Chromatiales</taxon>
        <taxon>Chromatiaceae</taxon>
        <taxon>Thiorhodococcus</taxon>
    </lineage>
</organism>
<keyword evidence="2" id="KW-0677">Repeat</keyword>